<evidence type="ECO:0000256" key="2">
    <source>
        <dbReference type="ARBA" id="ARBA00022692"/>
    </source>
</evidence>
<keyword evidence="3" id="KW-0256">Endoplasmic reticulum</keyword>
<dbReference type="AlphaFoldDB" id="A0AAJ0FNM1"/>
<comment type="subcellular location">
    <subcellularLocation>
        <location evidence="1">Endoplasmic reticulum membrane</location>
        <topology evidence="1">Multi-pass membrane protein</topology>
    </subcellularLocation>
</comment>
<feature type="transmembrane region" description="Helical" evidence="7">
    <location>
        <begin position="154"/>
        <end position="178"/>
    </location>
</feature>
<name>A0AAJ0FNM1_9PEZI</name>
<keyword evidence="5 7" id="KW-0472">Membrane</keyword>
<evidence type="ECO:0000256" key="6">
    <source>
        <dbReference type="SAM" id="MobiDB-lite"/>
    </source>
</evidence>
<dbReference type="Proteomes" id="UP001244011">
    <property type="component" value="Unassembled WGS sequence"/>
</dbReference>
<dbReference type="RefSeq" id="XP_060283508.1">
    <property type="nucleotide sequence ID" value="XM_060431472.1"/>
</dbReference>
<dbReference type="Pfam" id="PF11712">
    <property type="entry name" value="Vma12"/>
    <property type="match status" value="1"/>
</dbReference>
<dbReference type="GeneID" id="85314659"/>
<evidence type="ECO:0000313" key="9">
    <source>
        <dbReference type="Proteomes" id="UP001244011"/>
    </source>
</evidence>
<comment type="caution">
    <text evidence="8">The sequence shown here is derived from an EMBL/GenBank/DDBJ whole genome shotgun (WGS) entry which is preliminary data.</text>
</comment>
<proteinExistence type="predicted"/>
<gene>
    <name evidence="8" type="ORF">QBC33DRAFT_586403</name>
</gene>
<feature type="compositionally biased region" description="Basic and acidic residues" evidence="6">
    <location>
        <begin position="234"/>
        <end position="267"/>
    </location>
</feature>
<dbReference type="GO" id="GO:0005789">
    <property type="term" value="C:endoplasmic reticulum membrane"/>
    <property type="evidence" value="ECO:0007669"/>
    <property type="project" value="UniProtKB-SubCell"/>
</dbReference>
<dbReference type="InterPro" id="IPR021013">
    <property type="entry name" value="ATPase_Vma12"/>
</dbReference>
<evidence type="ECO:0000256" key="4">
    <source>
        <dbReference type="ARBA" id="ARBA00022989"/>
    </source>
</evidence>
<keyword evidence="9" id="KW-1185">Reference proteome</keyword>
<organism evidence="8 9">
    <name type="scientific">Phialemonium atrogriseum</name>
    <dbReference type="NCBI Taxonomy" id="1093897"/>
    <lineage>
        <taxon>Eukaryota</taxon>
        <taxon>Fungi</taxon>
        <taxon>Dikarya</taxon>
        <taxon>Ascomycota</taxon>
        <taxon>Pezizomycotina</taxon>
        <taxon>Sordariomycetes</taxon>
        <taxon>Sordariomycetidae</taxon>
        <taxon>Cephalothecales</taxon>
        <taxon>Cephalothecaceae</taxon>
        <taxon>Phialemonium</taxon>
    </lineage>
</organism>
<sequence>MTPSIVEGLKKRNPTLDDIAKETLPDGEPSLENPVVGNPISHGQIIDLWTSLRCHSQQNYRLETLLRGAKVYVPPPPPKPEPSDEFKALMARLRREEEQRAYERMTNPVPPAETFSHLFPNASMARAFAEVNRPSRAADMGDDDITYNDVQRQVILIINFLASIVGVAGALWALARWWSTPARLFLAMGGGILVGIIEVVLYSGYIWHLGEAKKNDAKLRETKEVVQTWAVGGDEDKGGDGDETIISDRPDLPEESSLRRRKQKEAG</sequence>
<evidence type="ECO:0000256" key="5">
    <source>
        <dbReference type="ARBA" id="ARBA00023136"/>
    </source>
</evidence>
<dbReference type="GO" id="GO:0070072">
    <property type="term" value="P:vacuolar proton-transporting V-type ATPase complex assembly"/>
    <property type="evidence" value="ECO:0007669"/>
    <property type="project" value="InterPro"/>
</dbReference>
<evidence type="ECO:0000256" key="7">
    <source>
        <dbReference type="SAM" id="Phobius"/>
    </source>
</evidence>
<dbReference type="PANTHER" id="PTHR31394:SF1">
    <property type="entry name" value="TRANSMEMBRANE PROTEIN 199"/>
    <property type="match status" value="1"/>
</dbReference>
<reference evidence="8" key="1">
    <citation type="submission" date="2023-06" db="EMBL/GenBank/DDBJ databases">
        <title>Genome-scale phylogeny and comparative genomics of the fungal order Sordariales.</title>
        <authorList>
            <consortium name="Lawrence Berkeley National Laboratory"/>
            <person name="Hensen N."/>
            <person name="Bonometti L."/>
            <person name="Westerberg I."/>
            <person name="Brannstrom I.O."/>
            <person name="Guillou S."/>
            <person name="Cros-Aarteil S."/>
            <person name="Calhoun S."/>
            <person name="Haridas S."/>
            <person name="Kuo A."/>
            <person name="Mondo S."/>
            <person name="Pangilinan J."/>
            <person name="Riley R."/>
            <person name="Labutti K."/>
            <person name="Andreopoulos B."/>
            <person name="Lipzen A."/>
            <person name="Chen C."/>
            <person name="Yanf M."/>
            <person name="Daum C."/>
            <person name="Ng V."/>
            <person name="Clum A."/>
            <person name="Steindorff A."/>
            <person name="Ohm R."/>
            <person name="Martin F."/>
            <person name="Silar P."/>
            <person name="Natvig D."/>
            <person name="Lalanne C."/>
            <person name="Gautier V."/>
            <person name="Ament-Velasquez S.L."/>
            <person name="Kruys A."/>
            <person name="Hutchinson M.I."/>
            <person name="Powell A.J."/>
            <person name="Barry K."/>
            <person name="Miller A.N."/>
            <person name="Grigoriev I.V."/>
            <person name="Debuchy R."/>
            <person name="Gladieux P."/>
            <person name="Thoren M.H."/>
            <person name="Johannesson H."/>
        </authorList>
    </citation>
    <scope>NUCLEOTIDE SEQUENCE</scope>
    <source>
        <strain evidence="8">8032-3</strain>
    </source>
</reference>
<protein>
    <submittedName>
        <fullName evidence="8">Endoplasmic reticulum-based factor for assembly of V-ATPase-domain-containing protein</fullName>
    </submittedName>
</protein>
<feature type="region of interest" description="Disordered" evidence="6">
    <location>
        <begin position="230"/>
        <end position="267"/>
    </location>
</feature>
<evidence type="ECO:0000313" key="8">
    <source>
        <dbReference type="EMBL" id="KAK1767295.1"/>
    </source>
</evidence>
<evidence type="ECO:0000256" key="3">
    <source>
        <dbReference type="ARBA" id="ARBA00022824"/>
    </source>
</evidence>
<keyword evidence="4 7" id="KW-1133">Transmembrane helix</keyword>
<feature type="transmembrane region" description="Helical" evidence="7">
    <location>
        <begin position="184"/>
        <end position="207"/>
    </location>
</feature>
<evidence type="ECO:0000256" key="1">
    <source>
        <dbReference type="ARBA" id="ARBA00004477"/>
    </source>
</evidence>
<dbReference type="EMBL" id="MU839008">
    <property type="protein sequence ID" value="KAK1767295.1"/>
    <property type="molecule type" value="Genomic_DNA"/>
</dbReference>
<keyword evidence="2 7" id="KW-0812">Transmembrane</keyword>
<dbReference type="PANTHER" id="PTHR31394">
    <property type="entry name" value="TRANSMEMBRANE PROTEIN 199"/>
    <property type="match status" value="1"/>
</dbReference>
<accession>A0AAJ0FNM1</accession>